<name>A0A1I7Z7W3_9BILA</name>
<evidence type="ECO:0000256" key="1">
    <source>
        <dbReference type="SAM" id="Phobius"/>
    </source>
</evidence>
<dbReference type="PANTHER" id="PTHR22718">
    <property type="entry name" value="SERPENTINE RECEPTOR, CLASS X"/>
    <property type="match status" value="1"/>
</dbReference>
<feature type="transmembrane region" description="Helical" evidence="1">
    <location>
        <begin position="321"/>
        <end position="342"/>
    </location>
</feature>
<keyword evidence="1" id="KW-0812">Transmembrane</keyword>
<feature type="transmembrane region" description="Helical" evidence="1">
    <location>
        <begin position="398"/>
        <end position="424"/>
    </location>
</feature>
<feature type="transmembrane region" description="Helical" evidence="1">
    <location>
        <begin position="171"/>
        <end position="189"/>
    </location>
</feature>
<feature type="transmembrane region" description="Helical" evidence="1">
    <location>
        <begin position="88"/>
        <end position="107"/>
    </location>
</feature>
<feature type="transmembrane region" description="Helical" evidence="1">
    <location>
        <begin position="119"/>
        <end position="143"/>
    </location>
</feature>
<dbReference type="Proteomes" id="UP000095287">
    <property type="component" value="Unplaced"/>
</dbReference>
<dbReference type="SUPFAM" id="SSF81321">
    <property type="entry name" value="Family A G protein-coupled receptor-like"/>
    <property type="match status" value="2"/>
</dbReference>
<keyword evidence="1" id="KW-0472">Membrane</keyword>
<reference evidence="3" key="1">
    <citation type="submission" date="2016-11" db="UniProtKB">
        <authorList>
            <consortium name="WormBaseParasite"/>
        </authorList>
    </citation>
    <scope>IDENTIFICATION</scope>
</reference>
<proteinExistence type="predicted"/>
<keyword evidence="2" id="KW-1185">Reference proteome</keyword>
<evidence type="ECO:0000313" key="2">
    <source>
        <dbReference type="Proteomes" id="UP000095287"/>
    </source>
</evidence>
<feature type="transmembrane region" description="Helical" evidence="1">
    <location>
        <begin position="354"/>
        <end position="378"/>
    </location>
</feature>
<sequence length="522" mass="58681">MATVCSVIVGISHFFLACCFFLLNGLLLVVLVINKEYSTGTYRIIKNLCVACMMQLAVFIGGAFMVMAQSTFHPALERILGSVIQASWIMYVGIQLALAVDRLLVFVPSLSTKWNVLPNVLLCLSWTLFFLCAVTFSLPFFGITLNNGGVYYLWSYSRSPGSQLMESVEPFYDIGIFSIVLAIYVAVVFHIGKLKTSLTTASFNIEIRILVAAIVTFLNEAVFIAWGFWGPKDFMDQSTLLILFSTSWLVECGTFVAQTLIINTLVSNKEFKTTTYRIIKNLCVSCMVQLFIQIVSSPMTIAQCIFHEGVEKVLGSVIQSFWFLYVGITLTLAVDRLVIFACPTSTKWCALPCLLLCLSWVLCLSTTVIFLLPGFGITHDDGGIYYFWNYDNDYGSDMIAYIEPFFDVSIFTVVLVIYTALMIYITKLKQSDKPQTAAFKTKVRIMVAAIVSFVFEVWFVVWGFWGPHMDGTTLFVLLNTAWIVDSGIFVTQTLAINVSLREKVIETIWMRKKVMIVSTINR</sequence>
<feature type="transmembrane region" description="Helical" evidence="1">
    <location>
        <begin position="477"/>
        <end position="500"/>
    </location>
</feature>
<feature type="transmembrane region" description="Helical" evidence="1">
    <location>
        <begin position="45"/>
        <end position="68"/>
    </location>
</feature>
<dbReference type="PANTHER" id="PTHR22718:SF11">
    <property type="entry name" value="7TM GPCR SERPENTINE RECEPTOR CLASS X (SRX) DOMAIN-CONTAINING PROTEIN"/>
    <property type="match status" value="1"/>
</dbReference>
<dbReference type="WBParaSite" id="L893_g23802.t1">
    <property type="protein sequence ID" value="L893_g23802.t1"/>
    <property type="gene ID" value="L893_g23802"/>
</dbReference>
<evidence type="ECO:0000313" key="3">
    <source>
        <dbReference type="WBParaSite" id="L893_g23802.t1"/>
    </source>
</evidence>
<feature type="transmembrane region" description="Helical" evidence="1">
    <location>
        <begin position="241"/>
        <end position="266"/>
    </location>
</feature>
<feature type="transmembrane region" description="Helical" evidence="1">
    <location>
        <begin position="209"/>
        <end position="229"/>
    </location>
</feature>
<feature type="transmembrane region" description="Helical" evidence="1">
    <location>
        <begin position="445"/>
        <end position="465"/>
    </location>
</feature>
<keyword evidence="1" id="KW-1133">Transmembrane helix</keyword>
<dbReference type="Gene3D" id="1.20.1070.10">
    <property type="entry name" value="Rhodopsin 7-helix transmembrane proteins"/>
    <property type="match status" value="2"/>
</dbReference>
<dbReference type="AlphaFoldDB" id="A0A1I7Z7W3"/>
<feature type="transmembrane region" description="Helical" evidence="1">
    <location>
        <begin position="6"/>
        <end position="33"/>
    </location>
</feature>
<protein>
    <submittedName>
        <fullName evidence="3">7TM_GPCR_Srx domain-containing protein</fullName>
    </submittedName>
</protein>
<accession>A0A1I7Z7W3</accession>
<feature type="transmembrane region" description="Helical" evidence="1">
    <location>
        <begin position="278"/>
        <end position="301"/>
    </location>
</feature>
<organism evidence="2 3">
    <name type="scientific">Steinernema glaseri</name>
    <dbReference type="NCBI Taxonomy" id="37863"/>
    <lineage>
        <taxon>Eukaryota</taxon>
        <taxon>Metazoa</taxon>
        <taxon>Ecdysozoa</taxon>
        <taxon>Nematoda</taxon>
        <taxon>Chromadorea</taxon>
        <taxon>Rhabditida</taxon>
        <taxon>Tylenchina</taxon>
        <taxon>Panagrolaimomorpha</taxon>
        <taxon>Strongyloidoidea</taxon>
        <taxon>Steinernematidae</taxon>
        <taxon>Steinernema</taxon>
    </lineage>
</organism>